<dbReference type="CDD" id="cd12215">
    <property type="entry name" value="ChiC_BD"/>
    <property type="match status" value="1"/>
</dbReference>
<dbReference type="GO" id="GO:0030246">
    <property type="term" value="F:carbohydrate binding"/>
    <property type="evidence" value="ECO:0007669"/>
    <property type="project" value="InterPro"/>
</dbReference>
<evidence type="ECO:0000256" key="4">
    <source>
        <dbReference type="ARBA" id="ARBA00022801"/>
    </source>
</evidence>
<dbReference type="InterPro" id="IPR003610">
    <property type="entry name" value="CBM5/12"/>
</dbReference>
<dbReference type="SUPFAM" id="SSF51055">
    <property type="entry name" value="Carbohydrate binding domain"/>
    <property type="match status" value="1"/>
</dbReference>
<dbReference type="AlphaFoldDB" id="A0A837G9P1"/>
<organism evidence="5">
    <name type="scientific">Vibrio coralliilyticus</name>
    <dbReference type="NCBI Taxonomy" id="190893"/>
    <lineage>
        <taxon>Bacteria</taxon>
        <taxon>Pseudomonadati</taxon>
        <taxon>Pseudomonadota</taxon>
        <taxon>Gammaproteobacteria</taxon>
        <taxon>Vibrionales</taxon>
        <taxon>Vibrionaceae</taxon>
        <taxon>Vibrio</taxon>
    </lineage>
</organism>
<keyword evidence="1" id="KW-0964">Secreted</keyword>
<dbReference type="InterPro" id="IPR041029">
    <property type="entry name" value="GbpA_2"/>
</dbReference>
<dbReference type="GO" id="GO:0005975">
    <property type="term" value="P:carbohydrate metabolic process"/>
    <property type="evidence" value="ECO:0007669"/>
    <property type="project" value="InterPro"/>
</dbReference>
<accession>A0A837G9P1</accession>
<keyword evidence="3" id="KW-0732">Signal</keyword>
<dbReference type="PANTHER" id="PTHR34823">
    <property type="entry name" value="GLCNAC-BINDING PROTEIN A"/>
    <property type="match status" value="1"/>
</dbReference>
<dbReference type="SMART" id="SM00495">
    <property type="entry name" value="ChtBD3"/>
    <property type="match status" value="1"/>
</dbReference>
<dbReference type="GO" id="GO:0005576">
    <property type="term" value="C:extracellular region"/>
    <property type="evidence" value="ECO:0007669"/>
    <property type="project" value="InterPro"/>
</dbReference>
<dbReference type="Pfam" id="PF18416">
    <property type="entry name" value="GbpA_2"/>
    <property type="match status" value="1"/>
</dbReference>
<dbReference type="GO" id="GO:0008061">
    <property type="term" value="F:chitin binding"/>
    <property type="evidence" value="ECO:0007669"/>
    <property type="project" value="UniProtKB-KW"/>
</dbReference>
<dbReference type="InterPro" id="IPR014756">
    <property type="entry name" value="Ig_E-set"/>
</dbReference>
<dbReference type="SUPFAM" id="SSF81296">
    <property type="entry name" value="E set domains"/>
    <property type="match status" value="1"/>
</dbReference>
<comment type="caution">
    <text evidence="5">The sequence shown here is derived from an EMBL/GenBank/DDBJ whole genome shotgun (WGS) entry which is preliminary data.</text>
</comment>
<dbReference type="Gene3D" id="2.70.50.50">
    <property type="entry name" value="chitin-binding protein cbp21"/>
    <property type="match status" value="1"/>
</dbReference>
<dbReference type="InterPro" id="IPR051024">
    <property type="entry name" value="GlcNAc_Chitin_IntDeg"/>
</dbReference>
<dbReference type="PANTHER" id="PTHR34823:SF1">
    <property type="entry name" value="CHITIN-BINDING TYPE-4 DOMAIN-CONTAINING PROTEIN"/>
    <property type="match status" value="1"/>
</dbReference>
<reference evidence="5" key="1">
    <citation type="journal article" date="2015" name="BMC Genomics">
        <title>Genome mining reveals unlocked bioactive potential of marine Gram-negative bacteria.</title>
        <authorList>
            <person name="Machado H."/>
            <person name="Sonnenschein E.C."/>
            <person name="Melchiorsen J."/>
            <person name="Gram L."/>
        </authorList>
    </citation>
    <scope>NUCLEOTIDE SEQUENCE</scope>
    <source>
        <strain evidence="5">S2052</strain>
    </source>
</reference>
<dbReference type="InterPro" id="IPR036573">
    <property type="entry name" value="CBM_sf_5/12"/>
</dbReference>
<evidence type="ECO:0000256" key="2">
    <source>
        <dbReference type="ARBA" id="ARBA00022669"/>
    </source>
</evidence>
<gene>
    <name evidence="5" type="ORF">TW71_06495</name>
</gene>
<dbReference type="InterPro" id="IPR004302">
    <property type="entry name" value="Cellulose/chitin-bd_N"/>
</dbReference>
<evidence type="ECO:0000256" key="3">
    <source>
        <dbReference type="ARBA" id="ARBA00022729"/>
    </source>
</evidence>
<dbReference type="Gene3D" id="2.10.10.20">
    <property type="entry name" value="Carbohydrate-binding module superfamily 5/12"/>
    <property type="match status" value="1"/>
</dbReference>
<keyword evidence="4" id="KW-0378">Hydrolase</keyword>
<dbReference type="GO" id="GO:0004553">
    <property type="term" value="F:hydrolase activity, hydrolyzing O-glycosyl compounds"/>
    <property type="evidence" value="ECO:0007669"/>
    <property type="project" value="InterPro"/>
</dbReference>
<keyword evidence="2" id="KW-0147">Chitin-binding</keyword>
<evidence type="ECO:0000313" key="5">
    <source>
        <dbReference type="EMBL" id="KJY76213.1"/>
    </source>
</evidence>
<dbReference type="Pfam" id="PF02839">
    <property type="entry name" value="CBM_5_12"/>
    <property type="match status" value="1"/>
</dbReference>
<dbReference type="Gene3D" id="3.30.70.2150">
    <property type="match status" value="1"/>
</dbReference>
<evidence type="ECO:0000256" key="1">
    <source>
        <dbReference type="ARBA" id="ARBA00022525"/>
    </source>
</evidence>
<dbReference type="EMBL" id="JXXR01000004">
    <property type="protein sequence ID" value="KJY76213.1"/>
    <property type="molecule type" value="Genomic_DNA"/>
</dbReference>
<sequence>MKSYLNVSFATLAGLTAFTSVNVHAHGWVEYPSARQNTCYLDGGFWDDQIPNAACQAAFDQSGAYPFVQRNEVAANVANYRDMAHVHAIVRDGTLCSAGDSAKAGLDVASPHWQKTALSLDANNQFELVFNATAPHNPSYWQFYLSKPEYDSSQPLTWSDLDLVDTAGNVAVGSDKKYRIKITLPSDRTGEAVLYTRWQREDPAGEGFYNCSDITFNGDGSTPTDPTDPTDPGNNLSVLGYYVPQGFGPVESGDTIRFRTFDQNGSEQHDISLAITANNTSEEIWSAELAGQFNSLTVGAWFIGIWHAEMNHYMFDSSNIYANQVHAPTADFSYQLSLVKGDTPPPTQPDNAWSADSIYEQGDVVTHNGRSWTAQWWTRGEEPGTTGDWGVWR</sequence>
<name>A0A837G9P1_9VIBR</name>
<protein>
    <submittedName>
        <fullName evidence="5">Spindolin</fullName>
    </submittedName>
</protein>
<dbReference type="Pfam" id="PF03067">
    <property type="entry name" value="LPMO_10"/>
    <property type="match status" value="1"/>
</dbReference>
<proteinExistence type="predicted"/>
<dbReference type="CDD" id="cd21177">
    <property type="entry name" value="LPMO_AA10"/>
    <property type="match status" value="1"/>
</dbReference>
<dbReference type="RefSeq" id="WP_045985345.1">
    <property type="nucleotide sequence ID" value="NZ_CP063051.1"/>
</dbReference>